<dbReference type="InterPro" id="IPR029033">
    <property type="entry name" value="His_PPase_superfam"/>
</dbReference>
<dbReference type="PROSITE" id="PS00175">
    <property type="entry name" value="PG_MUTASE"/>
    <property type="match status" value="1"/>
</dbReference>
<dbReference type="InterPro" id="IPR050275">
    <property type="entry name" value="PGM_Phosphatase"/>
</dbReference>
<proteinExistence type="predicted"/>
<dbReference type="KEGG" id="cstr:CBE89_02010"/>
<dbReference type="SMART" id="SM00855">
    <property type="entry name" value="PGAM"/>
    <property type="match status" value="1"/>
</dbReference>
<dbReference type="Pfam" id="PF00300">
    <property type="entry name" value="His_Phos_1"/>
    <property type="match status" value="1"/>
</dbReference>
<evidence type="ECO:0000256" key="4">
    <source>
        <dbReference type="PIRSR" id="PIRSR613078-2"/>
    </source>
</evidence>
<keyword evidence="2" id="KW-0413">Isomerase</keyword>
<reference evidence="5 6" key="1">
    <citation type="submission" date="2017-05" db="EMBL/GenBank/DDBJ databases">
        <title>Complete genome sequence of Corynebacterium striatum KC-Na-1 isolated from Neophocaena asiaeorientalis in Korea.</title>
        <authorList>
            <person name="Kim J.H."/>
            <person name="Lee K."/>
        </authorList>
    </citation>
    <scope>NUCLEOTIDE SEQUENCE [LARGE SCALE GENOMIC DNA]</scope>
    <source>
        <strain evidence="5 6">KC-Na-01</strain>
    </source>
</reference>
<dbReference type="SUPFAM" id="SSF53254">
    <property type="entry name" value="Phosphoglycerate mutase-like"/>
    <property type="match status" value="1"/>
</dbReference>
<dbReference type="GO" id="GO:0005737">
    <property type="term" value="C:cytoplasm"/>
    <property type="evidence" value="ECO:0007669"/>
    <property type="project" value="TreeGrafter"/>
</dbReference>
<dbReference type="InterPro" id="IPR013078">
    <property type="entry name" value="His_Pase_superF_clade-1"/>
</dbReference>
<organism evidence="5 6">
    <name type="scientific">Corynebacterium striatum</name>
    <dbReference type="NCBI Taxonomy" id="43770"/>
    <lineage>
        <taxon>Bacteria</taxon>
        <taxon>Bacillati</taxon>
        <taxon>Actinomycetota</taxon>
        <taxon>Actinomycetes</taxon>
        <taxon>Mycobacteriales</taxon>
        <taxon>Corynebacteriaceae</taxon>
        <taxon>Corynebacterium</taxon>
    </lineage>
</organism>
<feature type="binding site" evidence="4">
    <location>
        <position position="63"/>
    </location>
    <ligand>
        <name>substrate</name>
    </ligand>
</feature>
<dbReference type="PANTHER" id="PTHR48100">
    <property type="entry name" value="BROAD-SPECIFICITY PHOSPHATASE YOR283W-RELATED"/>
    <property type="match status" value="1"/>
</dbReference>
<feature type="active site" description="Tele-phosphohistidine intermediate" evidence="3">
    <location>
        <position position="10"/>
    </location>
</feature>
<evidence type="ECO:0000313" key="5">
    <source>
        <dbReference type="EMBL" id="ART20406.1"/>
    </source>
</evidence>
<gene>
    <name evidence="5" type="ORF">CBE89_02010</name>
</gene>
<accession>A0A2Z2IW82</accession>
<sequence length="226" mass="24727">MSGRIFLVRHGQTFSNVERLLDTRPPGAELTERGRDQATEVGRELAELTAGRNVRFYCSVALRAQQTAMLAAASFAEATDQFRVPVEVKAGLHEIFAGDFEMDGSEEAHRSYMVALRGWIDGDAAARMEGGETYSDVLARYQPVVEEIAAELGDDDDAVIVSHGAAIRVVSRHATGIDADFAYTGYMPNGRFTLMEPGGKPFGQWTLKRWADTDIDEASGVAPTMY</sequence>
<dbReference type="PANTHER" id="PTHR48100:SF1">
    <property type="entry name" value="HISTIDINE PHOSPHATASE FAMILY PROTEIN-RELATED"/>
    <property type="match status" value="1"/>
</dbReference>
<evidence type="ECO:0000256" key="3">
    <source>
        <dbReference type="PIRSR" id="PIRSR613078-1"/>
    </source>
</evidence>
<dbReference type="AlphaFoldDB" id="A0A2Z2IW82"/>
<evidence type="ECO:0000256" key="1">
    <source>
        <dbReference type="ARBA" id="ARBA00023152"/>
    </source>
</evidence>
<feature type="binding site" evidence="4">
    <location>
        <begin position="9"/>
        <end position="16"/>
    </location>
    <ligand>
        <name>substrate</name>
    </ligand>
</feature>
<evidence type="ECO:0000256" key="2">
    <source>
        <dbReference type="ARBA" id="ARBA00023235"/>
    </source>
</evidence>
<feature type="active site" description="Proton donor/acceptor" evidence="3">
    <location>
        <position position="94"/>
    </location>
</feature>
<dbReference type="Gene3D" id="3.40.50.1240">
    <property type="entry name" value="Phosphoglycerate mutase-like"/>
    <property type="match status" value="1"/>
</dbReference>
<keyword evidence="1" id="KW-0324">Glycolysis</keyword>
<dbReference type="EMBL" id="CP021252">
    <property type="protein sequence ID" value="ART20406.1"/>
    <property type="molecule type" value="Genomic_DNA"/>
</dbReference>
<dbReference type="CDD" id="cd07067">
    <property type="entry name" value="HP_PGM_like"/>
    <property type="match status" value="1"/>
</dbReference>
<dbReference type="InterPro" id="IPR001345">
    <property type="entry name" value="PG/BPGM_mutase_AS"/>
</dbReference>
<evidence type="ECO:0000313" key="6">
    <source>
        <dbReference type="Proteomes" id="UP000250197"/>
    </source>
</evidence>
<dbReference type="Proteomes" id="UP000250197">
    <property type="component" value="Chromosome"/>
</dbReference>
<protein>
    <submittedName>
        <fullName evidence="5">Histidine phosphatase family protein</fullName>
    </submittedName>
</protein>
<dbReference type="GO" id="GO:0016791">
    <property type="term" value="F:phosphatase activity"/>
    <property type="evidence" value="ECO:0007669"/>
    <property type="project" value="TreeGrafter"/>
</dbReference>
<name>A0A2Z2IW82_CORST</name>
<dbReference type="RefSeq" id="WP_086890583.1">
    <property type="nucleotide sequence ID" value="NZ_CP021252.1"/>
</dbReference>